<keyword evidence="2" id="KW-0813">Transport</keyword>
<dbReference type="PANTHER" id="PTHR31064:SF37">
    <property type="entry name" value="TRANSPORTER, PUTATIVE (EUROFUNG)-RELATED"/>
    <property type="match status" value="1"/>
</dbReference>
<reference evidence="8 9" key="1">
    <citation type="journal article" date="2023" name="IMA Fungus">
        <title>Comparative genomic study of the Penicillium genus elucidates a diverse pangenome and 15 lateral gene transfer events.</title>
        <authorList>
            <person name="Petersen C."/>
            <person name="Sorensen T."/>
            <person name="Nielsen M.R."/>
            <person name="Sondergaard T.E."/>
            <person name="Sorensen J.L."/>
            <person name="Fitzpatrick D.A."/>
            <person name="Frisvad J.C."/>
            <person name="Nielsen K.L."/>
        </authorList>
    </citation>
    <scope>NUCLEOTIDE SEQUENCE [LARGE SCALE GENOMIC DNA]</scope>
    <source>
        <strain evidence="8 9">IBT 3361</strain>
    </source>
</reference>
<comment type="subcellular location">
    <subcellularLocation>
        <location evidence="1">Membrane</location>
        <topology evidence="1">Multi-pass membrane protein</topology>
    </subcellularLocation>
</comment>
<feature type="transmembrane region" description="Helical" evidence="7">
    <location>
        <begin position="43"/>
        <end position="59"/>
    </location>
</feature>
<sequence>MADLLESSPLTLHYAYFILTSAIGSIIFYTASSHIHGLRYSDALFMCFSAMTGTGLSVMDLSTLNPLQQGTLFSLLILGHAFPIFATISLFRVWKFRSALKDHSSKEKKQTVPEIPTLQAEEKQMACDKEGALSVKVIDKAIVREVQSDVLSPSEPAGSYNGYGFIVVTDPRHPNQNRKVTSIIADKKDVGNRKAHNSSLSFWLKGMVQRAANHLSYRDSINCEEPGEVEYRALFLTAVLIIFYYIGFLILGVVGIGLWSKLVRPDIPREDEASPFWAGAFLATSALCNNGMSLIDTNMGPYQKEAFPLLACGFLILAGNTLFPCLLRFLIWALRKMLPNKPTWQLWRRSFDFALTQSQNVCAYLYPAWHTWFVLGTIFVLNAIMWGAFEVSAVHNEEIGSLPIKFRVLDGLFQALAVRGGGFSVVAFDRLPQGLLILYVFMMYLSAFPVSATISSTNIAKNCFTDPPRKESYRSSLSTFPHLGFVYQQFRSQFSHDVWWLSLAILLIAITESDHFKTEPLAFSTFRIIFEAVSAYSCVGVSFGYPGQSYSFCGAWHIFSKLLLIAVALGGRHRGLSFILAKANPFPEPRGIGEEKIRLEEERRVNIERMLIGYV</sequence>
<evidence type="ECO:0000256" key="7">
    <source>
        <dbReference type="SAM" id="Phobius"/>
    </source>
</evidence>
<evidence type="ECO:0000313" key="8">
    <source>
        <dbReference type="EMBL" id="KAJ5264845.1"/>
    </source>
</evidence>
<protein>
    <recommendedName>
        <fullName evidence="10">Low-affinity potassium transport protein</fullName>
    </recommendedName>
</protein>
<evidence type="ECO:0000313" key="9">
    <source>
        <dbReference type="Proteomes" id="UP001220256"/>
    </source>
</evidence>
<evidence type="ECO:0000256" key="4">
    <source>
        <dbReference type="ARBA" id="ARBA00022989"/>
    </source>
</evidence>
<keyword evidence="4 7" id="KW-1133">Transmembrane helix</keyword>
<evidence type="ECO:0000256" key="5">
    <source>
        <dbReference type="ARBA" id="ARBA00023065"/>
    </source>
</evidence>
<evidence type="ECO:0000256" key="3">
    <source>
        <dbReference type="ARBA" id="ARBA00022692"/>
    </source>
</evidence>
<keyword evidence="3 7" id="KW-0812">Transmembrane</keyword>
<dbReference type="InterPro" id="IPR051143">
    <property type="entry name" value="TrkH_K-transport"/>
</dbReference>
<proteinExistence type="predicted"/>
<feature type="transmembrane region" description="Helical" evidence="7">
    <location>
        <begin position="434"/>
        <end position="454"/>
    </location>
</feature>
<feature type="transmembrane region" description="Helical" evidence="7">
    <location>
        <begin position="12"/>
        <end position="31"/>
    </location>
</feature>
<gene>
    <name evidence="8" type="ORF">N7505_007638</name>
</gene>
<keyword evidence="9" id="KW-1185">Reference proteome</keyword>
<dbReference type="InterPro" id="IPR003445">
    <property type="entry name" value="Cat_transpt"/>
</dbReference>
<evidence type="ECO:0000256" key="1">
    <source>
        <dbReference type="ARBA" id="ARBA00004141"/>
    </source>
</evidence>
<name>A0ABQ8WDZ6_PENCH</name>
<evidence type="ECO:0000256" key="6">
    <source>
        <dbReference type="ARBA" id="ARBA00023136"/>
    </source>
</evidence>
<evidence type="ECO:0000256" key="2">
    <source>
        <dbReference type="ARBA" id="ARBA00022448"/>
    </source>
</evidence>
<keyword evidence="6 7" id="KW-0472">Membrane</keyword>
<dbReference type="Pfam" id="PF02386">
    <property type="entry name" value="TrkH"/>
    <property type="match status" value="1"/>
</dbReference>
<feature type="transmembrane region" description="Helical" evidence="7">
    <location>
        <begin position="369"/>
        <end position="389"/>
    </location>
</feature>
<feature type="transmembrane region" description="Helical" evidence="7">
    <location>
        <begin position="409"/>
        <end position="428"/>
    </location>
</feature>
<feature type="transmembrane region" description="Helical" evidence="7">
    <location>
        <begin position="71"/>
        <end position="91"/>
    </location>
</feature>
<evidence type="ECO:0008006" key="10">
    <source>
        <dbReference type="Google" id="ProtNLM"/>
    </source>
</evidence>
<dbReference type="Proteomes" id="UP001220256">
    <property type="component" value="Unassembled WGS sequence"/>
</dbReference>
<feature type="transmembrane region" description="Helical" evidence="7">
    <location>
        <begin position="234"/>
        <end position="256"/>
    </location>
</feature>
<feature type="transmembrane region" description="Helical" evidence="7">
    <location>
        <begin position="307"/>
        <end position="334"/>
    </location>
</feature>
<dbReference type="PANTHER" id="PTHR31064">
    <property type="entry name" value="POTASSIUM TRANSPORT PROTEIN DDB_G0292412-RELATED"/>
    <property type="match status" value="1"/>
</dbReference>
<dbReference type="EMBL" id="JAPVEB010000004">
    <property type="protein sequence ID" value="KAJ5264845.1"/>
    <property type="molecule type" value="Genomic_DNA"/>
</dbReference>
<comment type="caution">
    <text evidence="8">The sequence shown here is derived from an EMBL/GenBank/DDBJ whole genome shotgun (WGS) entry which is preliminary data.</text>
</comment>
<organism evidence="8 9">
    <name type="scientific">Penicillium chrysogenum</name>
    <name type="common">Penicillium notatum</name>
    <dbReference type="NCBI Taxonomy" id="5076"/>
    <lineage>
        <taxon>Eukaryota</taxon>
        <taxon>Fungi</taxon>
        <taxon>Dikarya</taxon>
        <taxon>Ascomycota</taxon>
        <taxon>Pezizomycotina</taxon>
        <taxon>Eurotiomycetes</taxon>
        <taxon>Eurotiomycetidae</taxon>
        <taxon>Eurotiales</taxon>
        <taxon>Aspergillaceae</taxon>
        <taxon>Penicillium</taxon>
        <taxon>Penicillium chrysogenum species complex</taxon>
    </lineage>
</organism>
<keyword evidence="5" id="KW-0406">Ion transport</keyword>
<accession>A0ABQ8WDZ6</accession>